<evidence type="ECO:0000313" key="3">
    <source>
        <dbReference type="Proteomes" id="UP001177670"/>
    </source>
</evidence>
<sequence length="143" mass="15946">MENRCLEGEENGAFASIIEPLALEQWSKSPDLFSNSPKTSFREGDRSDSATTPTEIAERRNVVVPEMLEFKVASRSIEGSRSRGNLERIGGRTSTLEVKKHFCKIHNASGTATFCSTCFEESYWNPGEKHAPKLSARSRFQDG</sequence>
<keyword evidence="3" id="KW-1185">Reference proteome</keyword>
<name>A0AA40KUU3_9HYME</name>
<feature type="region of interest" description="Disordered" evidence="1">
    <location>
        <begin position="34"/>
        <end position="55"/>
    </location>
</feature>
<accession>A0AA40KUU3</accession>
<protein>
    <submittedName>
        <fullName evidence="2">Uncharacterized protein</fullName>
    </submittedName>
</protein>
<dbReference type="Proteomes" id="UP001177670">
    <property type="component" value="Unassembled WGS sequence"/>
</dbReference>
<evidence type="ECO:0000313" key="2">
    <source>
        <dbReference type="EMBL" id="KAK1133836.1"/>
    </source>
</evidence>
<comment type="caution">
    <text evidence="2">The sequence shown here is derived from an EMBL/GenBank/DDBJ whole genome shotgun (WGS) entry which is preliminary data.</text>
</comment>
<organism evidence="2 3">
    <name type="scientific">Melipona bicolor</name>
    <dbReference type="NCBI Taxonomy" id="60889"/>
    <lineage>
        <taxon>Eukaryota</taxon>
        <taxon>Metazoa</taxon>
        <taxon>Ecdysozoa</taxon>
        <taxon>Arthropoda</taxon>
        <taxon>Hexapoda</taxon>
        <taxon>Insecta</taxon>
        <taxon>Pterygota</taxon>
        <taxon>Neoptera</taxon>
        <taxon>Endopterygota</taxon>
        <taxon>Hymenoptera</taxon>
        <taxon>Apocrita</taxon>
        <taxon>Aculeata</taxon>
        <taxon>Apoidea</taxon>
        <taxon>Anthophila</taxon>
        <taxon>Apidae</taxon>
        <taxon>Melipona</taxon>
    </lineage>
</organism>
<reference evidence="2" key="1">
    <citation type="submission" date="2021-10" db="EMBL/GenBank/DDBJ databases">
        <title>Melipona bicolor Genome sequencing and assembly.</title>
        <authorList>
            <person name="Araujo N.S."/>
            <person name="Arias M.C."/>
        </authorList>
    </citation>
    <scope>NUCLEOTIDE SEQUENCE</scope>
    <source>
        <strain evidence="2">USP_2M_L1-L4_2017</strain>
        <tissue evidence="2">Whole body</tissue>
    </source>
</reference>
<proteinExistence type="predicted"/>
<gene>
    <name evidence="2" type="ORF">K0M31_011623</name>
</gene>
<dbReference type="AlphaFoldDB" id="A0AA40KUU3"/>
<dbReference type="EMBL" id="JAHYIQ010000003">
    <property type="protein sequence ID" value="KAK1133836.1"/>
    <property type="molecule type" value="Genomic_DNA"/>
</dbReference>
<evidence type="ECO:0000256" key="1">
    <source>
        <dbReference type="SAM" id="MobiDB-lite"/>
    </source>
</evidence>